<organism evidence="2">
    <name type="scientific">Arundo donax</name>
    <name type="common">Giant reed</name>
    <name type="synonym">Donax arundinaceus</name>
    <dbReference type="NCBI Taxonomy" id="35708"/>
    <lineage>
        <taxon>Eukaryota</taxon>
        <taxon>Viridiplantae</taxon>
        <taxon>Streptophyta</taxon>
        <taxon>Embryophyta</taxon>
        <taxon>Tracheophyta</taxon>
        <taxon>Spermatophyta</taxon>
        <taxon>Magnoliopsida</taxon>
        <taxon>Liliopsida</taxon>
        <taxon>Poales</taxon>
        <taxon>Poaceae</taxon>
        <taxon>PACMAD clade</taxon>
        <taxon>Arundinoideae</taxon>
        <taxon>Arundineae</taxon>
        <taxon>Arundo</taxon>
    </lineage>
</organism>
<sequence length="110" mass="11952">MHLLVGLLLHHHLVPLFHFPFFFLLLASPLLDLARVGGTGGLEHPELVEPARDGGLDGGDVGAEVLPGEGERIGRAGGEVVEGFAQGVHLCAELADGRLQIRCRRHRRRR</sequence>
<evidence type="ECO:0000313" key="2">
    <source>
        <dbReference type="EMBL" id="JAD16607.1"/>
    </source>
</evidence>
<keyword evidence="1" id="KW-1133">Transmembrane helix</keyword>
<name>A0A0A8XY63_ARUDO</name>
<proteinExistence type="predicted"/>
<accession>A0A0A8XY63</accession>
<dbReference type="AlphaFoldDB" id="A0A0A8XY63"/>
<dbReference type="EMBL" id="GBRH01281288">
    <property type="protein sequence ID" value="JAD16607.1"/>
    <property type="molecule type" value="Transcribed_RNA"/>
</dbReference>
<protein>
    <submittedName>
        <fullName evidence="2">Uncharacterized protein</fullName>
    </submittedName>
</protein>
<reference evidence="2" key="2">
    <citation type="journal article" date="2015" name="Data Brief">
        <title>Shoot transcriptome of the giant reed, Arundo donax.</title>
        <authorList>
            <person name="Barrero R.A."/>
            <person name="Guerrero F.D."/>
            <person name="Moolhuijzen P."/>
            <person name="Goolsby J.A."/>
            <person name="Tidwell J."/>
            <person name="Bellgard S.E."/>
            <person name="Bellgard M.I."/>
        </authorList>
    </citation>
    <scope>NUCLEOTIDE SEQUENCE</scope>
    <source>
        <tissue evidence="2">Shoot tissue taken approximately 20 cm above the soil surface</tissue>
    </source>
</reference>
<feature type="transmembrane region" description="Helical" evidence="1">
    <location>
        <begin position="12"/>
        <end position="31"/>
    </location>
</feature>
<keyword evidence="1" id="KW-0472">Membrane</keyword>
<keyword evidence="1" id="KW-0812">Transmembrane</keyword>
<evidence type="ECO:0000256" key="1">
    <source>
        <dbReference type="SAM" id="Phobius"/>
    </source>
</evidence>
<reference evidence="2" key="1">
    <citation type="submission" date="2014-09" db="EMBL/GenBank/DDBJ databases">
        <authorList>
            <person name="Magalhaes I.L.F."/>
            <person name="Oliveira U."/>
            <person name="Santos F.R."/>
            <person name="Vidigal T.H.D.A."/>
            <person name="Brescovit A.D."/>
            <person name="Santos A.J."/>
        </authorList>
    </citation>
    <scope>NUCLEOTIDE SEQUENCE</scope>
    <source>
        <tissue evidence="2">Shoot tissue taken approximately 20 cm above the soil surface</tissue>
    </source>
</reference>